<evidence type="ECO:0000313" key="1">
    <source>
        <dbReference type="EMBL" id="CAI9574581.1"/>
    </source>
</evidence>
<evidence type="ECO:0000313" key="2">
    <source>
        <dbReference type="Proteomes" id="UP001162483"/>
    </source>
</evidence>
<organism evidence="1 2">
    <name type="scientific">Staurois parvus</name>
    <dbReference type="NCBI Taxonomy" id="386267"/>
    <lineage>
        <taxon>Eukaryota</taxon>
        <taxon>Metazoa</taxon>
        <taxon>Chordata</taxon>
        <taxon>Craniata</taxon>
        <taxon>Vertebrata</taxon>
        <taxon>Euteleostomi</taxon>
        <taxon>Amphibia</taxon>
        <taxon>Batrachia</taxon>
        <taxon>Anura</taxon>
        <taxon>Neobatrachia</taxon>
        <taxon>Ranoidea</taxon>
        <taxon>Ranidae</taxon>
        <taxon>Staurois</taxon>
    </lineage>
</organism>
<reference evidence="1" key="1">
    <citation type="submission" date="2023-05" db="EMBL/GenBank/DDBJ databases">
        <authorList>
            <person name="Stuckert A."/>
        </authorList>
    </citation>
    <scope>NUCLEOTIDE SEQUENCE</scope>
</reference>
<gene>
    <name evidence="1" type="ORF">SPARVUS_LOCUS7998761</name>
</gene>
<protein>
    <submittedName>
        <fullName evidence="1">Uncharacterized protein</fullName>
    </submittedName>
</protein>
<accession>A0ABN9DT31</accession>
<sequence length="65" mass="7158">SPGPGQKFTTGTQRLLGGKADRGDFKDFLLCISLHSREIQSSMSPTKTHTHTLQCKTAHITQLTF</sequence>
<feature type="non-terminal residue" evidence="1">
    <location>
        <position position="1"/>
    </location>
</feature>
<proteinExistence type="predicted"/>
<dbReference type="Proteomes" id="UP001162483">
    <property type="component" value="Unassembled WGS sequence"/>
</dbReference>
<dbReference type="EMBL" id="CATNWA010014674">
    <property type="protein sequence ID" value="CAI9574581.1"/>
    <property type="molecule type" value="Genomic_DNA"/>
</dbReference>
<keyword evidence="2" id="KW-1185">Reference proteome</keyword>
<name>A0ABN9DT31_9NEOB</name>
<comment type="caution">
    <text evidence="1">The sequence shown here is derived from an EMBL/GenBank/DDBJ whole genome shotgun (WGS) entry which is preliminary data.</text>
</comment>